<dbReference type="InterPro" id="IPR006527">
    <property type="entry name" value="F-box-assoc_dom_typ1"/>
</dbReference>
<dbReference type="OrthoDB" id="5314306at2759"/>
<reference evidence="2" key="2">
    <citation type="submission" date="2021-01" db="UniProtKB">
        <authorList>
            <consortium name="EnsemblPlants"/>
        </authorList>
    </citation>
    <scope>IDENTIFICATION</scope>
</reference>
<dbReference type="NCBIfam" id="TIGR01640">
    <property type="entry name" value="F_box_assoc_1"/>
    <property type="match status" value="1"/>
</dbReference>
<dbReference type="InterPro" id="IPR036047">
    <property type="entry name" value="F-box-like_dom_sf"/>
</dbReference>
<dbReference type="PANTHER" id="PTHR31672">
    <property type="entry name" value="BNACNNG10540D PROTEIN"/>
    <property type="match status" value="1"/>
</dbReference>
<dbReference type="SUPFAM" id="SSF81383">
    <property type="entry name" value="F-box domain"/>
    <property type="match status" value="1"/>
</dbReference>
<evidence type="ECO:0000313" key="2">
    <source>
        <dbReference type="EnsemblPlants" id="QL04p036457:mrna:CDS:2"/>
    </source>
</evidence>
<dbReference type="AlphaFoldDB" id="A0A7N2LFQ3"/>
<dbReference type="InterPro" id="IPR017451">
    <property type="entry name" value="F-box-assoc_interact_dom"/>
</dbReference>
<evidence type="ECO:0000313" key="3">
    <source>
        <dbReference type="Proteomes" id="UP000594261"/>
    </source>
</evidence>
<evidence type="ECO:0000259" key="1">
    <source>
        <dbReference type="Pfam" id="PF07734"/>
    </source>
</evidence>
<dbReference type="GeneID" id="115985117"/>
<dbReference type="InterPro" id="IPR050796">
    <property type="entry name" value="SCF_F-box_component"/>
</dbReference>
<dbReference type="Gramene" id="QL04p036457:mrna">
    <property type="protein sequence ID" value="QL04p036457:mrna:CDS:2"/>
    <property type="gene ID" value="QL04p036457"/>
</dbReference>
<keyword evidence="3" id="KW-1185">Reference proteome</keyword>
<dbReference type="FunCoup" id="A0A7N2LFQ3">
    <property type="interactions" value="74"/>
</dbReference>
<protein>
    <recommendedName>
        <fullName evidence="1">F-box associated beta-propeller type 1 domain-containing protein</fullName>
    </recommendedName>
</protein>
<proteinExistence type="predicted"/>
<dbReference type="EnsemblPlants" id="QL04p036457:mrna">
    <property type="protein sequence ID" value="QL04p036457:mrna:CDS:2"/>
    <property type="gene ID" value="QL04p036457"/>
</dbReference>
<gene>
    <name evidence="2" type="primary">LOC115985117</name>
</gene>
<dbReference type="RefSeq" id="XP_030963945.1">
    <property type="nucleotide sequence ID" value="XM_031108085.1"/>
</dbReference>
<dbReference type="OMA" id="CNIISID"/>
<dbReference type="EMBL" id="LRBV02000004">
    <property type="status" value="NOT_ANNOTATED_CDS"/>
    <property type="molecule type" value="Genomic_DNA"/>
</dbReference>
<organism evidence="2 3">
    <name type="scientific">Quercus lobata</name>
    <name type="common">Valley oak</name>
    <dbReference type="NCBI Taxonomy" id="97700"/>
    <lineage>
        <taxon>Eukaryota</taxon>
        <taxon>Viridiplantae</taxon>
        <taxon>Streptophyta</taxon>
        <taxon>Embryophyta</taxon>
        <taxon>Tracheophyta</taxon>
        <taxon>Spermatophyta</taxon>
        <taxon>Magnoliopsida</taxon>
        <taxon>eudicotyledons</taxon>
        <taxon>Gunneridae</taxon>
        <taxon>Pentapetalae</taxon>
        <taxon>rosids</taxon>
        <taxon>fabids</taxon>
        <taxon>Fagales</taxon>
        <taxon>Fagaceae</taxon>
        <taxon>Quercus</taxon>
    </lineage>
</organism>
<accession>A0A7N2LFQ3</accession>
<reference evidence="2 3" key="1">
    <citation type="journal article" date="2016" name="G3 (Bethesda)">
        <title>First Draft Assembly and Annotation of the Genome of a California Endemic Oak Quercus lobata Nee (Fagaceae).</title>
        <authorList>
            <person name="Sork V.L."/>
            <person name="Fitz-Gibbon S.T."/>
            <person name="Puiu D."/>
            <person name="Crepeau M."/>
            <person name="Gugger P.F."/>
            <person name="Sherman R."/>
            <person name="Stevens K."/>
            <person name="Langley C.H."/>
            <person name="Pellegrini M."/>
            <person name="Salzberg S.L."/>
        </authorList>
    </citation>
    <scope>NUCLEOTIDE SEQUENCE [LARGE SCALE GENOMIC DNA]</scope>
    <source>
        <strain evidence="2 3">cv. SW786</strain>
    </source>
</reference>
<sequence>MSQRKHVPYDIIIISILPKLPVKSIVRFRCVSKLWDSTITSSDFISTHLISNNNNNNVSDHGYLIHMPNVITKEATYSSSSLSSSSLSNPVCLVACDPKFNKISEYRISSDFSIECSNIVGSCNGVLCLADSSWNPTYLWNPSIRKFKSLPCLSRYQWVSAGFAYQSETNDYKVIKIYSTSEPSIKRHAELQAEVYTLSSDEWRRVGISLNLIRLKESHSSDTFVSGALHWVAWIKEDFGISRKKILSFDVNNEKFGEIAIPYGGKIHPEILAVIKGNLAFISSEFCYAPGIRYGVWVMGEYGVCESWNKLFTLRLGGFESIIGCTRHGEVIVKTAKTKFDAELQGGIYFVVVIIDPVTLDEKELIVPHFPTKATTFVESLVLLDENPDKKIS</sequence>
<dbReference type="PANTHER" id="PTHR31672:SF13">
    <property type="entry name" value="F-BOX PROTEIN CPR30-LIKE"/>
    <property type="match status" value="1"/>
</dbReference>
<dbReference type="KEGG" id="qlo:115985117"/>
<dbReference type="InParanoid" id="A0A7N2LFQ3"/>
<name>A0A7N2LFQ3_QUELO</name>
<feature type="domain" description="F-box associated beta-propeller type 1" evidence="1">
    <location>
        <begin position="95"/>
        <end position="316"/>
    </location>
</feature>
<dbReference type="Proteomes" id="UP000594261">
    <property type="component" value="Chromosome 4"/>
</dbReference>
<dbReference type="Pfam" id="PF07734">
    <property type="entry name" value="FBA_1"/>
    <property type="match status" value="1"/>
</dbReference>